<accession>A0A2R6WBF5</accession>
<name>A0A2R6WBF5_MARPO</name>
<evidence type="ECO:0000313" key="1">
    <source>
        <dbReference type="EMBL" id="PTQ31173.1"/>
    </source>
</evidence>
<sequence>MLAKKKALPCLSAKGQTPHVFSLPTLACLGNCARRRVGPLRHGLLLLHLQAKFVYVLKVVLIELLRAKRETWRKIHSCNDACSDFQDLGRY</sequence>
<reference evidence="2" key="1">
    <citation type="journal article" date="2017" name="Cell">
        <title>Insights into land plant evolution garnered from the Marchantia polymorpha genome.</title>
        <authorList>
            <person name="Bowman J.L."/>
            <person name="Kohchi T."/>
            <person name="Yamato K.T."/>
            <person name="Jenkins J."/>
            <person name="Shu S."/>
            <person name="Ishizaki K."/>
            <person name="Yamaoka S."/>
            <person name="Nishihama R."/>
            <person name="Nakamura Y."/>
            <person name="Berger F."/>
            <person name="Adam C."/>
            <person name="Aki S.S."/>
            <person name="Althoff F."/>
            <person name="Araki T."/>
            <person name="Arteaga-Vazquez M.A."/>
            <person name="Balasubrmanian S."/>
            <person name="Barry K."/>
            <person name="Bauer D."/>
            <person name="Boehm C.R."/>
            <person name="Briginshaw L."/>
            <person name="Caballero-Perez J."/>
            <person name="Catarino B."/>
            <person name="Chen F."/>
            <person name="Chiyoda S."/>
            <person name="Chovatia M."/>
            <person name="Davies K.M."/>
            <person name="Delmans M."/>
            <person name="Demura T."/>
            <person name="Dierschke T."/>
            <person name="Dolan L."/>
            <person name="Dorantes-Acosta A.E."/>
            <person name="Eklund D.M."/>
            <person name="Florent S.N."/>
            <person name="Flores-Sandoval E."/>
            <person name="Fujiyama A."/>
            <person name="Fukuzawa H."/>
            <person name="Galik B."/>
            <person name="Grimanelli D."/>
            <person name="Grimwood J."/>
            <person name="Grossniklaus U."/>
            <person name="Hamada T."/>
            <person name="Haseloff J."/>
            <person name="Hetherington A.J."/>
            <person name="Higo A."/>
            <person name="Hirakawa Y."/>
            <person name="Hundley H.N."/>
            <person name="Ikeda Y."/>
            <person name="Inoue K."/>
            <person name="Inoue S.I."/>
            <person name="Ishida S."/>
            <person name="Jia Q."/>
            <person name="Kakita M."/>
            <person name="Kanazawa T."/>
            <person name="Kawai Y."/>
            <person name="Kawashima T."/>
            <person name="Kennedy M."/>
            <person name="Kinose K."/>
            <person name="Kinoshita T."/>
            <person name="Kohara Y."/>
            <person name="Koide E."/>
            <person name="Komatsu K."/>
            <person name="Kopischke S."/>
            <person name="Kubo M."/>
            <person name="Kyozuka J."/>
            <person name="Lagercrantz U."/>
            <person name="Lin S.S."/>
            <person name="Lindquist E."/>
            <person name="Lipzen A.M."/>
            <person name="Lu C.W."/>
            <person name="De Luna E."/>
            <person name="Martienssen R.A."/>
            <person name="Minamino N."/>
            <person name="Mizutani M."/>
            <person name="Mizutani M."/>
            <person name="Mochizuki N."/>
            <person name="Monte I."/>
            <person name="Mosher R."/>
            <person name="Nagasaki H."/>
            <person name="Nakagami H."/>
            <person name="Naramoto S."/>
            <person name="Nishitani K."/>
            <person name="Ohtani M."/>
            <person name="Okamoto T."/>
            <person name="Okumura M."/>
            <person name="Phillips J."/>
            <person name="Pollak B."/>
            <person name="Reinders A."/>
            <person name="Rovekamp M."/>
            <person name="Sano R."/>
            <person name="Sawa S."/>
            <person name="Schmid M.W."/>
            <person name="Shirakawa M."/>
            <person name="Solano R."/>
            <person name="Spunde A."/>
            <person name="Suetsugu N."/>
            <person name="Sugano S."/>
            <person name="Sugiyama A."/>
            <person name="Sun R."/>
            <person name="Suzuki Y."/>
            <person name="Takenaka M."/>
            <person name="Takezawa D."/>
            <person name="Tomogane H."/>
            <person name="Tsuzuki M."/>
            <person name="Ueda T."/>
            <person name="Umeda M."/>
            <person name="Ward J.M."/>
            <person name="Watanabe Y."/>
            <person name="Yazaki K."/>
            <person name="Yokoyama R."/>
            <person name="Yoshitake Y."/>
            <person name="Yotsui I."/>
            <person name="Zachgo S."/>
            <person name="Schmutz J."/>
        </authorList>
    </citation>
    <scope>NUCLEOTIDE SEQUENCE [LARGE SCALE GENOMIC DNA]</scope>
    <source>
        <strain evidence="2">Tak-1</strain>
    </source>
</reference>
<gene>
    <name evidence="1" type="ORF">MARPO_0114s0004</name>
</gene>
<evidence type="ECO:0000313" key="2">
    <source>
        <dbReference type="Proteomes" id="UP000244005"/>
    </source>
</evidence>
<organism evidence="1 2">
    <name type="scientific">Marchantia polymorpha</name>
    <name type="common">Common liverwort</name>
    <name type="synonym">Marchantia aquatica</name>
    <dbReference type="NCBI Taxonomy" id="3197"/>
    <lineage>
        <taxon>Eukaryota</taxon>
        <taxon>Viridiplantae</taxon>
        <taxon>Streptophyta</taxon>
        <taxon>Embryophyta</taxon>
        <taxon>Marchantiophyta</taxon>
        <taxon>Marchantiopsida</taxon>
        <taxon>Marchantiidae</taxon>
        <taxon>Marchantiales</taxon>
        <taxon>Marchantiaceae</taxon>
        <taxon>Marchantia</taxon>
    </lineage>
</organism>
<dbReference type="AlphaFoldDB" id="A0A2R6WBF5"/>
<keyword evidence="2" id="KW-1185">Reference proteome</keyword>
<dbReference type="Proteomes" id="UP000244005">
    <property type="component" value="Unassembled WGS sequence"/>
</dbReference>
<dbReference type="Gramene" id="Mp4g06460.1">
    <property type="protein sequence ID" value="Mp4g06460.1.cds"/>
    <property type="gene ID" value="Mp4g06460"/>
</dbReference>
<proteinExistence type="predicted"/>
<dbReference type="EMBL" id="KZ772786">
    <property type="protein sequence ID" value="PTQ31173.1"/>
    <property type="molecule type" value="Genomic_DNA"/>
</dbReference>
<protein>
    <submittedName>
        <fullName evidence="1">Uncharacterized protein</fullName>
    </submittedName>
</protein>